<dbReference type="InterPro" id="IPR057246">
    <property type="entry name" value="CARBOXYPEPT_ZN_1"/>
</dbReference>
<keyword evidence="6 16" id="KW-0732">Signal</keyword>
<comment type="function">
    <text evidence="11">Carboxypeptidase that possesses the specificities of both mammalian Cpase A and B. Thus shows broad substrate specificity, being able to cleave Cbz-Gly-Leu, Cbz-Gly-Val, Cbz-Gly-Phe, Cbz-Gly-Lys and Bz-Gly-Arg in vitro.</text>
</comment>
<dbReference type="OrthoDB" id="5240362at2"/>
<dbReference type="InterPro" id="IPR033810">
    <property type="entry name" value="Carboxypeptidase_T"/>
</dbReference>
<evidence type="ECO:0000256" key="9">
    <source>
        <dbReference type="ARBA" id="ARBA00023049"/>
    </source>
</evidence>
<evidence type="ECO:0000259" key="17">
    <source>
        <dbReference type="PROSITE" id="PS52035"/>
    </source>
</evidence>
<keyword evidence="5" id="KW-0479">Metal-binding</keyword>
<keyword evidence="3 18" id="KW-0121">Carboxypeptidase</keyword>
<evidence type="ECO:0000256" key="15">
    <source>
        <dbReference type="SAM" id="MobiDB-lite"/>
    </source>
</evidence>
<dbReference type="PRINTS" id="PR00765">
    <property type="entry name" value="CRBOXYPTASEA"/>
</dbReference>
<dbReference type="SMART" id="SM00631">
    <property type="entry name" value="Zn_pept"/>
    <property type="match status" value="1"/>
</dbReference>
<dbReference type="InterPro" id="IPR006311">
    <property type="entry name" value="TAT_signal"/>
</dbReference>
<dbReference type="EC" id="3.4.17.18" evidence="12"/>
<accession>A0A401YY07</accession>
<dbReference type="PANTHER" id="PTHR11705">
    <property type="entry name" value="PROTEASE FAMILY M14 CARBOXYPEPTIDASE A,B"/>
    <property type="match status" value="1"/>
</dbReference>
<evidence type="ECO:0000256" key="2">
    <source>
        <dbReference type="ARBA" id="ARBA00005988"/>
    </source>
</evidence>
<dbReference type="SUPFAM" id="SSF53187">
    <property type="entry name" value="Zn-dependent exopeptidases"/>
    <property type="match status" value="1"/>
</dbReference>
<feature type="active site" description="Proton donor/acceptor" evidence="14">
    <location>
        <position position="410"/>
    </location>
</feature>
<comment type="similarity">
    <text evidence="2 14">Belongs to the peptidase M14 family.</text>
</comment>
<feature type="domain" description="Peptidase M14" evidence="17">
    <location>
        <begin position="143"/>
        <end position="462"/>
    </location>
</feature>
<comment type="caution">
    <text evidence="18">The sequence shown here is derived from an EMBL/GenBank/DDBJ whole genome shotgun (WGS) entry which is preliminary data.</text>
</comment>
<dbReference type="FunFam" id="3.40.630.10:FF:000084">
    <property type="entry name" value="Carboxypeptidase B2"/>
    <property type="match status" value="1"/>
</dbReference>
<name>A0A401YY07_9ACTN</name>
<dbReference type="PANTHER" id="PTHR11705:SF143">
    <property type="entry name" value="SLL0236 PROTEIN"/>
    <property type="match status" value="1"/>
</dbReference>
<evidence type="ECO:0000256" key="10">
    <source>
        <dbReference type="ARBA" id="ARBA00050859"/>
    </source>
</evidence>
<keyword evidence="8" id="KW-0862">Zinc</keyword>
<dbReference type="GO" id="GO:0006508">
    <property type="term" value="P:proteolysis"/>
    <property type="evidence" value="ECO:0007669"/>
    <property type="project" value="UniProtKB-KW"/>
</dbReference>
<keyword evidence="4" id="KW-0645">Protease</keyword>
<dbReference type="InterPro" id="IPR000834">
    <property type="entry name" value="Peptidase_M14"/>
</dbReference>
<protein>
    <recommendedName>
        <fullName evidence="13">Zinc carboxypeptidase</fullName>
        <ecNumber evidence="12">3.4.17.18</ecNumber>
    </recommendedName>
</protein>
<keyword evidence="9" id="KW-0482">Metalloprotease</keyword>
<feature type="chain" id="PRO_5019403128" description="Zinc carboxypeptidase" evidence="16">
    <location>
        <begin position="39"/>
        <end position="1075"/>
    </location>
</feature>
<dbReference type="GO" id="GO:0004181">
    <property type="term" value="F:metallocarboxypeptidase activity"/>
    <property type="evidence" value="ECO:0007669"/>
    <property type="project" value="InterPro"/>
</dbReference>
<evidence type="ECO:0000256" key="5">
    <source>
        <dbReference type="ARBA" id="ARBA00022723"/>
    </source>
</evidence>
<keyword evidence="19" id="KW-1185">Reference proteome</keyword>
<evidence type="ECO:0000313" key="18">
    <source>
        <dbReference type="EMBL" id="GCD99502.1"/>
    </source>
</evidence>
<dbReference type="EMBL" id="BIFH01000033">
    <property type="protein sequence ID" value="GCD99502.1"/>
    <property type="molecule type" value="Genomic_DNA"/>
</dbReference>
<dbReference type="GO" id="GO:0008270">
    <property type="term" value="F:zinc ion binding"/>
    <property type="evidence" value="ECO:0007669"/>
    <property type="project" value="InterPro"/>
</dbReference>
<keyword evidence="7" id="KW-0378">Hydrolase</keyword>
<comment type="cofactor">
    <cofactor evidence="1">
        <name>Zn(2+)</name>
        <dbReference type="ChEBI" id="CHEBI:29105"/>
    </cofactor>
</comment>
<evidence type="ECO:0000256" key="14">
    <source>
        <dbReference type="PROSITE-ProRule" id="PRU01379"/>
    </source>
</evidence>
<evidence type="ECO:0000256" key="13">
    <source>
        <dbReference type="ARBA" id="ARBA00074273"/>
    </source>
</evidence>
<dbReference type="Gene3D" id="3.40.630.10">
    <property type="entry name" value="Zn peptidases"/>
    <property type="match status" value="1"/>
</dbReference>
<evidence type="ECO:0000256" key="4">
    <source>
        <dbReference type="ARBA" id="ARBA00022670"/>
    </source>
</evidence>
<reference evidence="18 19" key="1">
    <citation type="submission" date="2018-12" db="EMBL/GenBank/DDBJ databases">
        <title>Draft genome sequence of Embleya hyalina NBRC 13850T.</title>
        <authorList>
            <person name="Komaki H."/>
            <person name="Hosoyama A."/>
            <person name="Kimura A."/>
            <person name="Ichikawa N."/>
            <person name="Tamura T."/>
        </authorList>
    </citation>
    <scope>NUCLEOTIDE SEQUENCE [LARGE SCALE GENOMIC DNA]</scope>
    <source>
        <strain evidence="18 19">NBRC 13850</strain>
    </source>
</reference>
<comment type="catalytic activity">
    <reaction evidence="10">
        <text>Releases a C-terminal residue, which may be hydrophobic or positively charged.</text>
        <dbReference type="EC" id="3.4.17.18"/>
    </reaction>
</comment>
<evidence type="ECO:0000256" key="1">
    <source>
        <dbReference type="ARBA" id="ARBA00001947"/>
    </source>
</evidence>
<dbReference type="PROSITE" id="PS52035">
    <property type="entry name" value="PEPTIDASE_M14"/>
    <property type="match status" value="1"/>
</dbReference>
<evidence type="ECO:0000256" key="7">
    <source>
        <dbReference type="ARBA" id="ARBA00022801"/>
    </source>
</evidence>
<evidence type="ECO:0000256" key="12">
    <source>
        <dbReference type="ARBA" id="ARBA00066554"/>
    </source>
</evidence>
<sequence length="1075" mass="114794">MRRHRSTGTTKRVRLATTGIAALSLALGLLTAAPASTAAPAAGPGSYPEVTSAPPEAKLPPAGDNGPQSYTVKADSAQVKQIFALGVDRHETKATKAADGKAELEVILSDAQVAKLRAAGIAVEAKSQAQNRSAAPAAAGVFRKYSGPGGLGAELVQLAKDHPDIAKTVSIGKTVLGQDILAVKVTKNVRTSPDGSKPAVLYMSNQHAREWITPEMTRRLLHHYVDGYGTDAEATQLVADNELWFVISANPDGYDWTFQTGQRLWRKNLRDNNGDGVITAGDGVDLNRNFDYKWGYDNEGSSPDPLNETYRGPAPSSEPETRAIEGFAGHIKAKFVVNYHSAAQLILYGVGSQVATPSPDDEIMVALAGDDAHPAVADYDPDLSAELYVTNGDTDGQMNEAYKTLSFTPEMSTCATAAGYLPDDPYTVENCGSIFGFPNDETLVGMEYAKNQAFAVSVAKSAKDPDDPISSVGRKAPDLIADRFEHSYAEDRDDQTVAVIAKRSLTNRKLNYRVNGGPAKTAGVKEWKGGKRYGEQGSAYYAEYRGDIKKVRTGDRIEVWFTGDKAGTGKVESDRFTFTVESGIAEKTETLVLANEDYKGVNPTYPPNTVGPKYAQQYVDALAANGIKAAVYDVDRLGAPHHLGVLSHFKGVFWYLGDNRLTTDAARENTDVQGDIYQDAQVTPLVQDLTVNVRDYLNEGGKLAYLGETAGYYGPLRSAAGGGIYYGLNGHPDQPCKVTVDPTSDCLIVSDDFTQYWLGAFDRSATNGASGVVGSAAPFEGIDKPLPGTASNPLNEAGGFLPTSSILTPDKFPMFDSRSVATYSGNTSGPYTPAEGKWYINGLHTDNAYKRLTRTIDLTGVTAADAAKLTAQFSYDTERAWDHAIVEAHTVGAEDWTTLPDLNGNSTTKPPTSCEGGDLVATHPQLKHYLTVTTPKCLSTGTTGSWNAFTGNSGGWKPVAFDLSAYAGKKIEVSIAYVSDANTGGTGLFVDDTKVVTAAGVRDAEAFETGLGPWVLAGPPPGDQALVGFSRSQAAFGTSVIATDDTLLVGFGLEQLATAEDRKVFMDRMLRELYK</sequence>
<dbReference type="Proteomes" id="UP000286931">
    <property type="component" value="Unassembled WGS sequence"/>
</dbReference>
<evidence type="ECO:0000313" key="19">
    <source>
        <dbReference type="Proteomes" id="UP000286931"/>
    </source>
</evidence>
<evidence type="ECO:0000256" key="8">
    <source>
        <dbReference type="ARBA" id="ARBA00022833"/>
    </source>
</evidence>
<dbReference type="Pfam" id="PF20773">
    <property type="entry name" value="InhA-like_MAM"/>
    <property type="match status" value="1"/>
</dbReference>
<dbReference type="PROSITE" id="PS51318">
    <property type="entry name" value="TAT"/>
    <property type="match status" value="1"/>
</dbReference>
<evidence type="ECO:0000256" key="16">
    <source>
        <dbReference type="SAM" id="SignalP"/>
    </source>
</evidence>
<gene>
    <name evidence="18" type="ORF">EHYA_07224</name>
</gene>
<dbReference type="CDD" id="cd03859">
    <property type="entry name" value="M14_CPT"/>
    <property type="match status" value="1"/>
</dbReference>
<feature type="region of interest" description="Disordered" evidence="15">
    <location>
        <begin position="297"/>
        <end position="320"/>
    </location>
</feature>
<organism evidence="18 19">
    <name type="scientific">Embleya hyalina</name>
    <dbReference type="NCBI Taxonomy" id="516124"/>
    <lineage>
        <taxon>Bacteria</taxon>
        <taxon>Bacillati</taxon>
        <taxon>Actinomycetota</taxon>
        <taxon>Actinomycetes</taxon>
        <taxon>Kitasatosporales</taxon>
        <taxon>Streptomycetaceae</taxon>
        <taxon>Embleya</taxon>
    </lineage>
</organism>
<evidence type="ECO:0000256" key="6">
    <source>
        <dbReference type="ARBA" id="ARBA00022729"/>
    </source>
</evidence>
<dbReference type="GO" id="GO:0005615">
    <property type="term" value="C:extracellular space"/>
    <property type="evidence" value="ECO:0007669"/>
    <property type="project" value="TreeGrafter"/>
</dbReference>
<dbReference type="Pfam" id="PF00246">
    <property type="entry name" value="Peptidase_M14"/>
    <property type="match status" value="1"/>
</dbReference>
<feature type="signal peptide" evidence="16">
    <location>
        <begin position="1"/>
        <end position="38"/>
    </location>
</feature>
<evidence type="ECO:0000256" key="3">
    <source>
        <dbReference type="ARBA" id="ARBA00022645"/>
    </source>
</evidence>
<dbReference type="AlphaFoldDB" id="A0A401YY07"/>
<feature type="region of interest" description="Disordered" evidence="15">
    <location>
        <begin position="38"/>
        <end position="67"/>
    </location>
</feature>
<proteinExistence type="inferred from homology"/>
<evidence type="ECO:0000256" key="11">
    <source>
        <dbReference type="ARBA" id="ARBA00055464"/>
    </source>
</evidence>
<dbReference type="PROSITE" id="PS00132">
    <property type="entry name" value="CARBOXYPEPT_ZN_1"/>
    <property type="match status" value="1"/>
</dbReference>